<reference evidence="1" key="1">
    <citation type="submission" date="2019-05" db="EMBL/GenBank/DDBJ databases">
        <title>Annotation for the trematode Paragonimus heterotremus.</title>
        <authorList>
            <person name="Choi Y.-J."/>
        </authorList>
    </citation>
    <scope>NUCLEOTIDE SEQUENCE</scope>
    <source>
        <strain evidence="1">LC</strain>
    </source>
</reference>
<accession>A0A8J4SZE2</accession>
<dbReference type="Pfam" id="PF12796">
    <property type="entry name" value="Ank_2"/>
    <property type="match status" value="1"/>
</dbReference>
<dbReference type="InterPro" id="IPR002110">
    <property type="entry name" value="Ankyrin_rpt"/>
</dbReference>
<gene>
    <name evidence="1" type="ORF">PHET_06239</name>
</gene>
<sequence length="203" mass="23398">MSLTEFIHSGTEDDLKACLDSESNPSELLKKLGEADPFQKMNIELLVILNKQEFVEKAITTGYDVNAAGKNGYTMLHYAAMWNRPLLIRYLYFSNVELFAKNQQGETPHDIALKYGQKDADIVLQWAKCRQEFIRLIEHTREMIAVTDKSEYSKEEKKLIENACVDGENWINKNKEATLSALRTKKEHIELIVEPLFRTKSPK</sequence>
<name>A0A8J4SZE2_9TREM</name>
<dbReference type="Gene3D" id="1.25.40.20">
    <property type="entry name" value="Ankyrin repeat-containing domain"/>
    <property type="match status" value="1"/>
</dbReference>
<dbReference type="EMBL" id="LUCH01003109">
    <property type="protein sequence ID" value="KAF5400535.1"/>
    <property type="molecule type" value="Genomic_DNA"/>
</dbReference>
<dbReference type="Proteomes" id="UP000748531">
    <property type="component" value="Unassembled WGS sequence"/>
</dbReference>
<organism evidence="1 2">
    <name type="scientific">Paragonimus heterotremus</name>
    <dbReference type="NCBI Taxonomy" id="100268"/>
    <lineage>
        <taxon>Eukaryota</taxon>
        <taxon>Metazoa</taxon>
        <taxon>Spiralia</taxon>
        <taxon>Lophotrochozoa</taxon>
        <taxon>Platyhelminthes</taxon>
        <taxon>Trematoda</taxon>
        <taxon>Digenea</taxon>
        <taxon>Plagiorchiida</taxon>
        <taxon>Troglotremata</taxon>
        <taxon>Troglotrematidae</taxon>
        <taxon>Paragonimus</taxon>
    </lineage>
</organism>
<dbReference type="InterPro" id="IPR029048">
    <property type="entry name" value="HSP70_C_sf"/>
</dbReference>
<proteinExistence type="predicted"/>
<evidence type="ECO:0000313" key="2">
    <source>
        <dbReference type="Proteomes" id="UP000748531"/>
    </source>
</evidence>
<dbReference type="AlphaFoldDB" id="A0A8J4SZE2"/>
<keyword evidence="2" id="KW-1185">Reference proteome</keyword>
<dbReference type="OrthoDB" id="2157354at2759"/>
<dbReference type="SUPFAM" id="SSF48403">
    <property type="entry name" value="Ankyrin repeat"/>
    <property type="match status" value="1"/>
</dbReference>
<comment type="caution">
    <text evidence="1">The sequence shown here is derived from an EMBL/GenBank/DDBJ whole genome shotgun (WGS) entry which is preliminary data.</text>
</comment>
<dbReference type="InterPro" id="IPR036770">
    <property type="entry name" value="Ankyrin_rpt-contain_sf"/>
</dbReference>
<protein>
    <submittedName>
        <fullName evidence="1">Ankyrin repeat domain-containing protein 45</fullName>
    </submittedName>
</protein>
<dbReference type="Gene3D" id="1.20.1270.10">
    <property type="match status" value="1"/>
</dbReference>
<evidence type="ECO:0000313" key="1">
    <source>
        <dbReference type="EMBL" id="KAF5400535.1"/>
    </source>
</evidence>